<keyword evidence="6" id="KW-1185">Reference proteome</keyword>
<dbReference type="NCBIfam" id="TIGR00756">
    <property type="entry name" value="PPR"/>
    <property type="match status" value="3"/>
</dbReference>
<evidence type="ECO:0000256" key="2">
    <source>
        <dbReference type="ARBA" id="ARBA00022737"/>
    </source>
</evidence>
<dbReference type="Gene3D" id="1.25.40.10">
    <property type="entry name" value="Tetratricopeptide repeat domain"/>
    <property type="match status" value="2"/>
</dbReference>
<dbReference type="Pfam" id="PF01535">
    <property type="entry name" value="PPR"/>
    <property type="match status" value="2"/>
</dbReference>
<keyword evidence="2" id="KW-0677">Repeat</keyword>
<dbReference type="Proteomes" id="UP001141253">
    <property type="component" value="Chromosome 2"/>
</dbReference>
<sequence>MQIPYGLETVRNPEEDTNWISNKKRRTQKLLAKNVVTLAHEFLSFSGCSILVVQVMDLIIPTSHTHEGLCSFQYFIRDTTRRSSFAGARIRGNVGSTRKIHVGLRKLRKGRVFAVSEVETFHSNGKLQNHDKPLNGHMGNGHVSSSSIEEFESNNHLRKLVRNGELEEGFRFLESMVYRGEIPDIIASTSLIRGFCKIGKTRKATRPNVITHNIILRSMCSTGRWMDAEKLLAEMDVGIKPNAFTYNSIMFGLCKAQQTGRAIDFLAYMISKGCKPTEVSYTILIEGIANEGLAKEALELLNELCSRGVVKKSSAEQVVVRL</sequence>
<accession>A0ABQ9BZ73</accession>
<evidence type="ECO:0000256" key="3">
    <source>
        <dbReference type="PROSITE-ProRule" id="PRU00708"/>
    </source>
</evidence>
<dbReference type="Pfam" id="PF13041">
    <property type="entry name" value="PPR_2"/>
    <property type="match status" value="1"/>
</dbReference>
<evidence type="ECO:0000313" key="6">
    <source>
        <dbReference type="Proteomes" id="UP001141253"/>
    </source>
</evidence>
<dbReference type="Pfam" id="PF12854">
    <property type="entry name" value="PPR_1"/>
    <property type="match status" value="1"/>
</dbReference>
<evidence type="ECO:0000256" key="1">
    <source>
        <dbReference type="ARBA" id="ARBA00007626"/>
    </source>
</evidence>
<dbReference type="PROSITE" id="PS51375">
    <property type="entry name" value="PPR"/>
    <property type="match status" value="2"/>
</dbReference>
<evidence type="ECO:0000313" key="5">
    <source>
        <dbReference type="EMBL" id="KAJ6391368.1"/>
    </source>
</evidence>
<organism evidence="5 6">
    <name type="scientific">Salix suchowensis</name>
    <dbReference type="NCBI Taxonomy" id="1278906"/>
    <lineage>
        <taxon>Eukaryota</taxon>
        <taxon>Viridiplantae</taxon>
        <taxon>Streptophyta</taxon>
        <taxon>Embryophyta</taxon>
        <taxon>Tracheophyta</taxon>
        <taxon>Spermatophyta</taxon>
        <taxon>Magnoliopsida</taxon>
        <taxon>eudicotyledons</taxon>
        <taxon>Gunneridae</taxon>
        <taxon>Pentapetalae</taxon>
        <taxon>rosids</taxon>
        <taxon>fabids</taxon>
        <taxon>Malpighiales</taxon>
        <taxon>Salicaceae</taxon>
        <taxon>Saliceae</taxon>
        <taxon>Salix</taxon>
    </lineage>
</organism>
<reference evidence="5" key="2">
    <citation type="journal article" date="2023" name="Int. J. Mol. Sci.">
        <title>De Novo Assembly and Annotation of 11 Diverse Shrub Willow (Salix) Genomes Reveals Novel Gene Organization in Sex-Linked Regions.</title>
        <authorList>
            <person name="Hyden B."/>
            <person name="Feng K."/>
            <person name="Yates T.B."/>
            <person name="Jawdy S."/>
            <person name="Cereghino C."/>
            <person name="Smart L.B."/>
            <person name="Muchero W."/>
        </authorList>
    </citation>
    <scope>NUCLEOTIDE SEQUENCE</scope>
    <source>
        <tissue evidence="5">Shoot tip</tissue>
    </source>
</reference>
<feature type="repeat" description="PPR" evidence="3">
    <location>
        <begin position="242"/>
        <end position="276"/>
    </location>
</feature>
<comment type="caution">
    <text evidence="5">The sequence shown here is derived from an EMBL/GenBank/DDBJ whole genome shotgun (WGS) entry which is preliminary data.</text>
</comment>
<dbReference type="InterPro" id="IPR011990">
    <property type="entry name" value="TPR-like_helical_dom_sf"/>
</dbReference>
<dbReference type="PANTHER" id="PTHR47941">
    <property type="entry name" value="PENTATRICOPEPTIDE REPEAT-CONTAINING PROTEIN 3, MITOCHONDRIAL"/>
    <property type="match status" value="1"/>
</dbReference>
<reference evidence="5" key="1">
    <citation type="submission" date="2022-10" db="EMBL/GenBank/DDBJ databases">
        <authorList>
            <person name="Hyden B.L."/>
            <person name="Feng K."/>
            <person name="Yates T."/>
            <person name="Jawdy S."/>
            <person name="Smart L.B."/>
            <person name="Muchero W."/>
        </authorList>
    </citation>
    <scope>NUCLEOTIDE SEQUENCE</scope>
    <source>
        <tissue evidence="5">Shoot tip</tissue>
    </source>
</reference>
<evidence type="ECO:0008006" key="7">
    <source>
        <dbReference type="Google" id="ProtNLM"/>
    </source>
</evidence>
<feature type="repeat" description="PPR" evidence="3">
    <location>
        <begin position="277"/>
        <end position="311"/>
    </location>
</feature>
<gene>
    <name evidence="5" type="ORF">OIU77_025364</name>
</gene>
<proteinExistence type="inferred from homology"/>
<evidence type="ECO:0000256" key="4">
    <source>
        <dbReference type="SAM" id="MobiDB-lite"/>
    </source>
</evidence>
<dbReference type="InterPro" id="IPR002885">
    <property type="entry name" value="PPR_rpt"/>
</dbReference>
<protein>
    <recommendedName>
        <fullName evidence="7">Pentatricopeptide repeat-containing protein</fullName>
    </recommendedName>
</protein>
<feature type="region of interest" description="Disordered" evidence="4">
    <location>
        <begin position="126"/>
        <end position="145"/>
    </location>
</feature>
<comment type="similarity">
    <text evidence="1">Belongs to the PPR family. P subfamily.</text>
</comment>
<dbReference type="EMBL" id="JAPFFI010000006">
    <property type="protein sequence ID" value="KAJ6391368.1"/>
    <property type="molecule type" value="Genomic_DNA"/>
</dbReference>
<name>A0ABQ9BZ73_9ROSI</name>